<keyword evidence="2" id="KW-1185">Reference proteome</keyword>
<dbReference type="Proteomes" id="UP000789901">
    <property type="component" value="Unassembled WGS sequence"/>
</dbReference>
<comment type="caution">
    <text evidence="1">The sequence shown here is derived from an EMBL/GenBank/DDBJ whole genome shotgun (WGS) entry which is preliminary data.</text>
</comment>
<evidence type="ECO:0000313" key="2">
    <source>
        <dbReference type="Proteomes" id="UP000789901"/>
    </source>
</evidence>
<accession>A0ABN7XFP9</accession>
<evidence type="ECO:0000313" key="1">
    <source>
        <dbReference type="EMBL" id="CAG8854118.1"/>
    </source>
</evidence>
<organism evidence="1 2">
    <name type="scientific">Gigaspora margarita</name>
    <dbReference type="NCBI Taxonomy" id="4874"/>
    <lineage>
        <taxon>Eukaryota</taxon>
        <taxon>Fungi</taxon>
        <taxon>Fungi incertae sedis</taxon>
        <taxon>Mucoromycota</taxon>
        <taxon>Glomeromycotina</taxon>
        <taxon>Glomeromycetes</taxon>
        <taxon>Diversisporales</taxon>
        <taxon>Gigasporaceae</taxon>
        <taxon>Gigaspora</taxon>
    </lineage>
</organism>
<gene>
    <name evidence="1" type="ORF">GMARGA_LOCUS42939</name>
</gene>
<protein>
    <submittedName>
        <fullName evidence="1">22232_t:CDS:1</fullName>
    </submittedName>
</protein>
<name>A0ABN7XFP9_GIGMA</name>
<proteinExistence type="predicted"/>
<sequence length="234" mass="27847">MLIATCKEKATVKINTNSEMMQKVTQNLENTKLTKMALLKENLGQLTYAVKIMLESKRTKIEINVDKRAERQVEATEEKVEIDAHKFDNRSYYATYEKKMISLNTRKFMKRIINGKNTAEWKTLNRIQEMEEAKTEIDWELTYGNLNYYGRPLERKTTKEETTLKTFKVKMLLKELPTLLHLHHRDTKKNPDTRCRRCGKAQEDQTHWLICEENQYKIEDAVIETYEETEKTRE</sequence>
<feature type="non-terminal residue" evidence="1">
    <location>
        <position position="1"/>
    </location>
</feature>
<reference evidence="1 2" key="1">
    <citation type="submission" date="2021-06" db="EMBL/GenBank/DDBJ databases">
        <authorList>
            <person name="Kallberg Y."/>
            <person name="Tangrot J."/>
            <person name="Rosling A."/>
        </authorList>
    </citation>
    <scope>NUCLEOTIDE SEQUENCE [LARGE SCALE GENOMIC DNA]</scope>
    <source>
        <strain evidence="1 2">120-4 pot B 10/14</strain>
    </source>
</reference>
<feature type="non-terminal residue" evidence="1">
    <location>
        <position position="234"/>
    </location>
</feature>
<dbReference type="EMBL" id="CAJVQB010133552">
    <property type="protein sequence ID" value="CAG8854118.1"/>
    <property type="molecule type" value="Genomic_DNA"/>
</dbReference>